<feature type="transmembrane region" description="Helical" evidence="1">
    <location>
        <begin position="98"/>
        <end position="115"/>
    </location>
</feature>
<feature type="transmembrane region" description="Helical" evidence="1">
    <location>
        <begin position="12"/>
        <end position="30"/>
    </location>
</feature>
<evidence type="ECO:0000256" key="1">
    <source>
        <dbReference type="SAM" id="Phobius"/>
    </source>
</evidence>
<reference evidence="2" key="1">
    <citation type="submission" date="2018-05" db="EMBL/GenBank/DDBJ databases">
        <authorList>
            <person name="Lanie J.A."/>
            <person name="Ng W.-L."/>
            <person name="Kazmierczak K.M."/>
            <person name="Andrzejewski T.M."/>
            <person name="Davidsen T.M."/>
            <person name="Wayne K.J."/>
            <person name="Tettelin H."/>
            <person name="Glass J.I."/>
            <person name="Rusch D."/>
            <person name="Podicherti R."/>
            <person name="Tsui H.-C.T."/>
            <person name="Winkler M.E."/>
        </authorList>
    </citation>
    <scope>NUCLEOTIDE SEQUENCE</scope>
</reference>
<feature type="transmembrane region" description="Helical" evidence="1">
    <location>
        <begin position="42"/>
        <end position="63"/>
    </location>
</feature>
<keyword evidence="1" id="KW-1133">Transmembrane helix</keyword>
<proteinExistence type="predicted"/>
<keyword evidence="1" id="KW-0472">Membrane</keyword>
<feature type="non-terminal residue" evidence="2">
    <location>
        <position position="132"/>
    </location>
</feature>
<feature type="transmembrane region" description="Helical" evidence="1">
    <location>
        <begin position="75"/>
        <end position="92"/>
    </location>
</feature>
<dbReference type="EMBL" id="UINC01170665">
    <property type="protein sequence ID" value="SVD74818.1"/>
    <property type="molecule type" value="Genomic_DNA"/>
</dbReference>
<sequence>MFLKRLKKTNSLTIIFFIVFAMIFWSLPILTNTLSETYSHSFFPAVIIFILGLTIPLLQSIGLNNLIYEKDIIKKSGLVLAPVFLFLSTPFIVHPDSWIVSFFLLFYFNTLFSTFQKERPFKQSFNAHFLLA</sequence>
<keyword evidence="1" id="KW-0812">Transmembrane</keyword>
<organism evidence="2">
    <name type="scientific">marine metagenome</name>
    <dbReference type="NCBI Taxonomy" id="408172"/>
    <lineage>
        <taxon>unclassified sequences</taxon>
        <taxon>metagenomes</taxon>
        <taxon>ecological metagenomes</taxon>
    </lineage>
</organism>
<name>A0A382XWZ9_9ZZZZ</name>
<protein>
    <submittedName>
        <fullName evidence="2">Uncharacterized protein</fullName>
    </submittedName>
</protein>
<gene>
    <name evidence="2" type="ORF">METZ01_LOCUS427672</name>
</gene>
<accession>A0A382XWZ9</accession>
<evidence type="ECO:0000313" key="2">
    <source>
        <dbReference type="EMBL" id="SVD74818.1"/>
    </source>
</evidence>
<dbReference type="AlphaFoldDB" id="A0A382XWZ9"/>